<protein>
    <recommendedName>
        <fullName evidence="6">RanBP2-type domain-containing protein</fullName>
    </recommendedName>
</protein>
<evidence type="ECO:0000259" key="6">
    <source>
        <dbReference type="PROSITE" id="PS50199"/>
    </source>
</evidence>
<comment type="caution">
    <text evidence="7">The sequence shown here is derived from an EMBL/GenBank/DDBJ whole genome shotgun (WGS) entry which is preliminary data.</text>
</comment>
<dbReference type="SUPFAM" id="SSF90209">
    <property type="entry name" value="Ran binding protein zinc finger-like"/>
    <property type="match status" value="3"/>
</dbReference>
<evidence type="ECO:0000313" key="8">
    <source>
        <dbReference type="Proteomes" id="UP000289340"/>
    </source>
</evidence>
<sequence>MLKGTTKGGEMGGEGGREGDWECSSCNNRNYAFRSFCNRCKQPRLLVDTKTPSDSKWLPRIGDWICTDENSLSPRLRCLRFLYVYFVWDGRVGVRMLGFLSLWLLCGAGYVCIGTIGCTNNNYASREKCKKCGQPKEVAAMPAIAMTGASFPPYSHYFSRAPGGPEQKMNIGLLGNSAPSQSLHFNSNWPVPRADKYGVQPLSIWLPSRNYGSGHPHENSTNHNLSVPKGWRNGDWICNCGFHNYSSRSQCKKCNAFPPALGTKRLASEELVYDWDNKRLNVGTTNDQQQTYTSLDLVVGTGADPKPGVFPSYPSMNSSTAPSLPLATLLPPQVSTPALIGKGAKQWRSGDWMCSNCNNHNYASRLQCNRCKTQRMAPMQPVNVV</sequence>
<feature type="compositionally biased region" description="Gly residues" evidence="5">
    <location>
        <begin position="1"/>
        <end position="14"/>
    </location>
</feature>
<dbReference type="PROSITE" id="PS50199">
    <property type="entry name" value="ZF_RANBP2_2"/>
    <property type="match status" value="2"/>
</dbReference>
<dbReference type="InterPro" id="IPR036443">
    <property type="entry name" value="Znf_RanBP2_sf"/>
</dbReference>
<dbReference type="GO" id="GO:0003729">
    <property type="term" value="F:mRNA binding"/>
    <property type="evidence" value="ECO:0007669"/>
    <property type="project" value="TreeGrafter"/>
</dbReference>
<evidence type="ECO:0000313" key="7">
    <source>
        <dbReference type="EMBL" id="RZC23455.1"/>
    </source>
</evidence>
<dbReference type="GO" id="GO:0005737">
    <property type="term" value="C:cytoplasm"/>
    <property type="evidence" value="ECO:0007669"/>
    <property type="project" value="TreeGrafter"/>
</dbReference>
<keyword evidence="2 4" id="KW-0863">Zinc-finger</keyword>
<evidence type="ECO:0000256" key="2">
    <source>
        <dbReference type="ARBA" id="ARBA00022771"/>
    </source>
</evidence>
<dbReference type="Gene3D" id="4.10.1060.10">
    <property type="entry name" value="Zinc finger, RanBP2-type"/>
    <property type="match status" value="4"/>
</dbReference>
<dbReference type="EMBL" id="QZWG01000002">
    <property type="protein sequence ID" value="RZC23455.1"/>
    <property type="molecule type" value="Genomic_DNA"/>
</dbReference>
<name>A0A445LJU5_GLYSO</name>
<feature type="domain" description="RanBP2-type" evidence="6">
    <location>
        <begin position="17"/>
        <end position="46"/>
    </location>
</feature>
<accession>A0A445LJU5</accession>
<evidence type="ECO:0000256" key="5">
    <source>
        <dbReference type="SAM" id="MobiDB-lite"/>
    </source>
</evidence>
<feature type="domain" description="RanBP2-type" evidence="6">
    <location>
        <begin position="348"/>
        <end position="377"/>
    </location>
</feature>
<evidence type="ECO:0000256" key="4">
    <source>
        <dbReference type="PROSITE-ProRule" id="PRU00322"/>
    </source>
</evidence>
<dbReference type="InterPro" id="IPR001876">
    <property type="entry name" value="Znf_RanBP2"/>
</dbReference>
<evidence type="ECO:0000256" key="1">
    <source>
        <dbReference type="ARBA" id="ARBA00022723"/>
    </source>
</evidence>
<keyword evidence="1" id="KW-0479">Metal-binding</keyword>
<proteinExistence type="predicted"/>
<dbReference type="AlphaFoldDB" id="A0A445LJU5"/>
<keyword evidence="8" id="KW-1185">Reference proteome</keyword>
<dbReference type="Proteomes" id="UP000289340">
    <property type="component" value="Chromosome 2"/>
</dbReference>
<reference evidence="7 8" key="1">
    <citation type="submission" date="2018-09" db="EMBL/GenBank/DDBJ databases">
        <title>A high-quality reference genome of wild soybean provides a powerful tool to mine soybean genomes.</title>
        <authorList>
            <person name="Xie M."/>
            <person name="Chung C.Y.L."/>
            <person name="Li M.-W."/>
            <person name="Wong F.-L."/>
            <person name="Chan T.-F."/>
            <person name="Lam H.-M."/>
        </authorList>
    </citation>
    <scope>NUCLEOTIDE SEQUENCE [LARGE SCALE GENOMIC DNA]</scope>
    <source>
        <strain evidence="8">cv. W05</strain>
        <tissue evidence="7">Hypocotyl of etiolated seedlings</tissue>
    </source>
</reference>
<evidence type="ECO:0000256" key="3">
    <source>
        <dbReference type="ARBA" id="ARBA00022833"/>
    </source>
</evidence>
<dbReference type="PROSITE" id="PS01358">
    <property type="entry name" value="ZF_RANBP2_1"/>
    <property type="match status" value="2"/>
</dbReference>
<dbReference type="PANTHER" id="PTHR23111">
    <property type="entry name" value="ZINC FINGER PROTEIN"/>
    <property type="match status" value="1"/>
</dbReference>
<organism evidence="7 8">
    <name type="scientific">Glycine soja</name>
    <name type="common">Wild soybean</name>
    <dbReference type="NCBI Taxonomy" id="3848"/>
    <lineage>
        <taxon>Eukaryota</taxon>
        <taxon>Viridiplantae</taxon>
        <taxon>Streptophyta</taxon>
        <taxon>Embryophyta</taxon>
        <taxon>Tracheophyta</taxon>
        <taxon>Spermatophyta</taxon>
        <taxon>Magnoliopsida</taxon>
        <taxon>eudicotyledons</taxon>
        <taxon>Gunneridae</taxon>
        <taxon>Pentapetalae</taxon>
        <taxon>rosids</taxon>
        <taxon>fabids</taxon>
        <taxon>Fabales</taxon>
        <taxon>Fabaceae</taxon>
        <taxon>Papilionoideae</taxon>
        <taxon>50 kb inversion clade</taxon>
        <taxon>NPAAA clade</taxon>
        <taxon>indigoferoid/millettioid clade</taxon>
        <taxon>Phaseoleae</taxon>
        <taxon>Glycine</taxon>
        <taxon>Glycine subgen. Soja</taxon>
    </lineage>
</organism>
<dbReference type="Pfam" id="PF00641">
    <property type="entry name" value="Zn_ribbon_RanBP"/>
    <property type="match status" value="2"/>
</dbReference>
<gene>
    <name evidence="7" type="ORF">D0Y65_003000</name>
</gene>
<keyword evidence="3" id="KW-0862">Zinc</keyword>
<dbReference type="PANTHER" id="PTHR23111:SF71">
    <property type="entry name" value="RANBP2-TYPE DOMAIN-CONTAINING PROTEIN"/>
    <property type="match status" value="1"/>
</dbReference>
<dbReference type="FunFam" id="4.10.1060.10:FF:000013">
    <property type="entry name" value="Zinc finger, RanBP2-type protein"/>
    <property type="match status" value="1"/>
</dbReference>
<dbReference type="GO" id="GO:0008270">
    <property type="term" value="F:zinc ion binding"/>
    <property type="evidence" value="ECO:0007669"/>
    <property type="project" value="UniProtKB-KW"/>
</dbReference>
<dbReference type="SMART" id="SM00547">
    <property type="entry name" value="ZnF_RBZ"/>
    <property type="match status" value="4"/>
</dbReference>
<feature type="region of interest" description="Disordered" evidence="5">
    <location>
        <begin position="1"/>
        <end position="20"/>
    </location>
</feature>